<evidence type="ECO:0000256" key="12">
    <source>
        <dbReference type="HAMAP-Rule" id="MF_00303"/>
    </source>
</evidence>
<evidence type="ECO:0000256" key="8">
    <source>
        <dbReference type="ARBA" id="ARBA00023235"/>
    </source>
</evidence>
<evidence type="ECO:0000259" key="15">
    <source>
        <dbReference type="PROSITE" id="PS50059"/>
    </source>
</evidence>
<dbReference type="GO" id="GO:0003755">
    <property type="term" value="F:peptidyl-prolyl cis-trans isomerase activity"/>
    <property type="evidence" value="ECO:0007669"/>
    <property type="project" value="UniProtKB-UniRule"/>
</dbReference>
<dbReference type="Pfam" id="PF00254">
    <property type="entry name" value="FKBP_C"/>
    <property type="match status" value="1"/>
</dbReference>
<protein>
    <recommendedName>
        <fullName evidence="4 12">Trigger factor</fullName>
        <shortName evidence="12">TF</shortName>
        <ecNumber evidence="3 12">5.2.1.8</ecNumber>
    </recommendedName>
    <alternativeName>
        <fullName evidence="11 12">PPIase</fullName>
    </alternativeName>
</protein>
<keyword evidence="8 12" id="KW-0413">Isomerase</keyword>
<dbReference type="GO" id="GO:0051301">
    <property type="term" value="P:cell division"/>
    <property type="evidence" value="ECO:0007669"/>
    <property type="project" value="UniProtKB-KW"/>
</dbReference>
<dbReference type="GO" id="GO:0015031">
    <property type="term" value="P:protein transport"/>
    <property type="evidence" value="ECO:0007669"/>
    <property type="project" value="UniProtKB-UniRule"/>
</dbReference>
<dbReference type="PROSITE" id="PS50059">
    <property type="entry name" value="FKBP_PPIASE"/>
    <property type="match status" value="1"/>
</dbReference>
<reference evidence="16 17" key="1">
    <citation type="submission" date="2016-09" db="EMBL/GenBank/DDBJ databases">
        <title>Desulfuribacillus arsenicus sp. nov., an obligately anaerobic, dissimilatory arsenic- and antimonate-reducing bacterium isolated from anoxic sediments.</title>
        <authorList>
            <person name="Abin C.A."/>
            <person name="Hollibaugh J.T."/>
        </authorList>
    </citation>
    <scope>NUCLEOTIDE SEQUENCE [LARGE SCALE GENOMIC DNA]</scope>
    <source>
        <strain evidence="16 17">MLFW-2</strain>
    </source>
</reference>
<evidence type="ECO:0000256" key="7">
    <source>
        <dbReference type="ARBA" id="ARBA00023186"/>
    </source>
</evidence>
<evidence type="ECO:0000313" key="17">
    <source>
        <dbReference type="Proteomes" id="UP000095255"/>
    </source>
</evidence>
<dbReference type="InterPro" id="IPR046357">
    <property type="entry name" value="PPIase_dom_sf"/>
</dbReference>
<gene>
    <name evidence="12" type="primary">tig</name>
    <name evidence="16" type="ORF">BHU72_12295</name>
</gene>
<dbReference type="Pfam" id="PF05698">
    <property type="entry name" value="Trigger_C"/>
    <property type="match status" value="1"/>
</dbReference>
<evidence type="ECO:0000256" key="1">
    <source>
        <dbReference type="ARBA" id="ARBA00000971"/>
    </source>
</evidence>
<dbReference type="Gene3D" id="3.30.70.1050">
    <property type="entry name" value="Trigger factor ribosome-binding domain"/>
    <property type="match status" value="1"/>
</dbReference>
<feature type="domain" description="PPIase FKBP-type" evidence="15">
    <location>
        <begin position="164"/>
        <end position="244"/>
    </location>
</feature>
<dbReference type="GO" id="GO:0044183">
    <property type="term" value="F:protein folding chaperone"/>
    <property type="evidence" value="ECO:0007669"/>
    <property type="project" value="TreeGrafter"/>
</dbReference>
<comment type="function">
    <text evidence="10 12">Involved in protein export. Acts as a chaperone by maintaining the newly synthesized protein in an open conformation. Functions as a peptidyl-prolyl cis-trans isomerase.</text>
</comment>
<dbReference type="STRING" id="1390249.BHU72_12295"/>
<evidence type="ECO:0000256" key="6">
    <source>
        <dbReference type="ARBA" id="ARBA00023110"/>
    </source>
</evidence>
<dbReference type="InterPro" id="IPR005215">
    <property type="entry name" value="Trig_fac"/>
</dbReference>
<dbReference type="EC" id="5.2.1.8" evidence="3 12"/>
<name>A0A1E5L227_9FIRM</name>
<comment type="domain">
    <text evidence="12">Consists of 3 domains; the N-terminus binds the ribosome, the middle domain has PPIase activity, while the C-terminus has intrinsic chaperone activity on its own.</text>
</comment>
<keyword evidence="12" id="KW-0963">Cytoplasm</keyword>
<dbReference type="RefSeq" id="WP_069703414.1">
    <property type="nucleotide sequence ID" value="NZ_MJAT01000040.1"/>
</dbReference>
<dbReference type="OrthoDB" id="9767721at2"/>
<dbReference type="GO" id="GO:0043022">
    <property type="term" value="F:ribosome binding"/>
    <property type="evidence" value="ECO:0007669"/>
    <property type="project" value="TreeGrafter"/>
</dbReference>
<proteinExistence type="inferred from homology"/>
<dbReference type="InterPro" id="IPR036611">
    <property type="entry name" value="Trigger_fac_ribosome-bd_sf"/>
</dbReference>
<dbReference type="Pfam" id="PF05697">
    <property type="entry name" value="Trigger_N"/>
    <property type="match status" value="1"/>
</dbReference>
<dbReference type="SUPFAM" id="SSF109998">
    <property type="entry name" value="Triger factor/SurA peptide-binding domain-like"/>
    <property type="match status" value="1"/>
</dbReference>
<dbReference type="Gene3D" id="1.10.3120.10">
    <property type="entry name" value="Trigger factor, C-terminal domain"/>
    <property type="match status" value="1"/>
</dbReference>
<evidence type="ECO:0000256" key="9">
    <source>
        <dbReference type="ARBA" id="ARBA00023306"/>
    </source>
</evidence>
<organism evidence="16 17">
    <name type="scientific">Desulfuribacillus stibiiarsenatis</name>
    <dbReference type="NCBI Taxonomy" id="1390249"/>
    <lineage>
        <taxon>Bacteria</taxon>
        <taxon>Bacillati</taxon>
        <taxon>Bacillota</taxon>
        <taxon>Desulfuribacillia</taxon>
        <taxon>Desulfuribacillales</taxon>
        <taxon>Desulfuribacillaceae</taxon>
        <taxon>Desulfuribacillus</taxon>
    </lineage>
</organism>
<dbReference type="PANTHER" id="PTHR30560">
    <property type="entry name" value="TRIGGER FACTOR CHAPERONE AND PEPTIDYL-PROLYL CIS/TRANS ISOMERASE"/>
    <property type="match status" value="1"/>
</dbReference>
<dbReference type="PANTHER" id="PTHR30560:SF3">
    <property type="entry name" value="TRIGGER FACTOR-LIKE PROTEIN TIG, CHLOROPLASTIC"/>
    <property type="match status" value="1"/>
</dbReference>
<dbReference type="AlphaFoldDB" id="A0A1E5L227"/>
<dbReference type="InterPro" id="IPR037041">
    <property type="entry name" value="Trigger_fac_C_sf"/>
</dbReference>
<sequence length="432" mass="49100">MSVKWEKVDTNKVKLEIEASAEVVNKGLDFAFKKVVGKVNVPGFRKGKVPRGIFEQKFGVESLYNDALDHILPEVYENAVKESGIVPVGKPDIEIEDMAKDQPLRLTIEVFVKPEAQLGAYKGQELKEEVKFEVTEEEINKELDTYRERNAQLEVVEDGEVQDGDHTKIDFEGFKDEVPFSGGKGSDYPLEIGSGSFIPGFEEQLIGMKLNEEKDISVNFPEEYHAAELAGAPVVFKVKINEIKRKNVPALDDELAKDVSEFETLAELKQDIENKLKVKKEAEEKDYKRDLAVNKAVENATVEIPEPMIESETQMMVEDFERRLQYQGMNLELYSRYTGQTKEDLEKQFTADAEKRVRTQLVLDAISKAENVEVSEAEIEEEVAKIAEMYKKEVAEVKSVLEKQGNLDSLKDEIAIRKTVEFLVENNTYIKE</sequence>
<evidence type="ECO:0000256" key="2">
    <source>
        <dbReference type="ARBA" id="ARBA00005464"/>
    </source>
</evidence>
<dbReference type="SUPFAM" id="SSF102735">
    <property type="entry name" value="Trigger factor ribosome-binding domain"/>
    <property type="match status" value="1"/>
</dbReference>
<accession>A0A1E5L227</accession>
<evidence type="ECO:0000256" key="3">
    <source>
        <dbReference type="ARBA" id="ARBA00013194"/>
    </source>
</evidence>
<dbReference type="PIRSF" id="PIRSF003095">
    <property type="entry name" value="Trigger_factor"/>
    <property type="match status" value="1"/>
</dbReference>
<dbReference type="InterPro" id="IPR001179">
    <property type="entry name" value="PPIase_FKBP_dom"/>
</dbReference>
<dbReference type="InterPro" id="IPR027304">
    <property type="entry name" value="Trigger_fact/SurA_dom_sf"/>
</dbReference>
<evidence type="ECO:0000313" key="16">
    <source>
        <dbReference type="EMBL" id="OEH84177.1"/>
    </source>
</evidence>
<dbReference type="GO" id="GO:0043335">
    <property type="term" value="P:protein unfolding"/>
    <property type="evidence" value="ECO:0007669"/>
    <property type="project" value="TreeGrafter"/>
</dbReference>
<dbReference type="Gene3D" id="3.10.50.40">
    <property type="match status" value="1"/>
</dbReference>
<comment type="similarity">
    <text evidence="2 12 14">Belongs to the FKBP-type PPIase family. Tig subfamily.</text>
</comment>
<evidence type="ECO:0000256" key="10">
    <source>
        <dbReference type="ARBA" id="ARBA00024849"/>
    </source>
</evidence>
<keyword evidence="17" id="KW-1185">Reference proteome</keyword>
<keyword evidence="5 12" id="KW-0132">Cell division</keyword>
<dbReference type="NCBIfam" id="TIGR00115">
    <property type="entry name" value="tig"/>
    <property type="match status" value="1"/>
</dbReference>
<dbReference type="FunFam" id="3.10.50.40:FF:000001">
    <property type="entry name" value="Trigger factor"/>
    <property type="match status" value="1"/>
</dbReference>
<dbReference type="HAMAP" id="MF_00303">
    <property type="entry name" value="Trigger_factor_Tig"/>
    <property type="match status" value="1"/>
</dbReference>
<dbReference type="InterPro" id="IPR008881">
    <property type="entry name" value="Trigger_fac_ribosome-bd_bac"/>
</dbReference>
<evidence type="ECO:0000256" key="4">
    <source>
        <dbReference type="ARBA" id="ARBA00016902"/>
    </source>
</evidence>
<evidence type="ECO:0000256" key="13">
    <source>
        <dbReference type="PROSITE-ProRule" id="PRU00277"/>
    </source>
</evidence>
<keyword evidence="9 12" id="KW-0131">Cell cycle</keyword>
<dbReference type="InterPro" id="IPR008880">
    <property type="entry name" value="Trigger_fac_C"/>
</dbReference>
<comment type="caution">
    <text evidence="16">The sequence shown here is derived from an EMBL/GenBank/DDBJ whole genome shotgun (WGS) entry which is preliminary data.</text>
</comment>
<evidence type="ECO:0000256" key="14">
    <source>
        <dbReference type="RuleBase" id="RU003914"/>
    </source>
</evidence>
<dbReference type="Proteomes" id="UP000095255">
    <property type="component" value="Unassembled WGS sequence"/>
</dbReference>
<dbReference type="SUPFAM" id="SSF54534">
    <property type="entry name" value="FKBP-like"/>
    <property type="match status" value="1"/>
</dbReference>
<evidence type="ECO:0000256" key="11">
    <source>
        <dbReference type="ARBA" id="ARBA00029986"/>
    </source>
</evidence>
<dbReference type="GO" id="GO:0005737">
    <property type="term" value="C:cytoplasm"/>
    <property type="evidence" value="ECO:0007669"/>
    <property type="project" value="UniProtKB-SubCell"/>
</dbReference>
<keyword evidence="7 12" id="KW-0143">Chaperone</keyword>
<comment type="subcellular location">
    <subcellularLocation>
        <location evidence="12">Cytoplasm</location>
    </subcellularLocation>
    <text evidence="12">About half TF is bound to the ribosome near the polypeptide exit tunnel while the other half is free in the cytoplasm.</text>
</comment>
<comment type="catalytic activity">
    <reaction evidence="1 12 13">
        <text>[protein]-peptidylproline (omega=180) = [protein]-peptidylproline (omega=0)</text>
        <dbReference type="Rhea" id="RHEA:16237"/>
        <dbReference type="Rhea" id="RHEA-COMP:10747"/>
        <dbReference type="Rhea" id="RHEA-COMP:10748"/>
        <dbReference type="ChEBI" id="CHEBI:83833"/>
        <dbReference type="ChEBI" id="CHEBI:83834"/>
        <dbReference type="EC" id="5.2.1.8"/>
    </reaction>
</comment>
<dbReference type="EMBL" id="MJAT01000040">
    <property type="protein sequence ID" value="OEH84177.1"/>
    <property type="molecule type" value="Genomic_DNA"/>
</dbReference>
<dbReference type="GO" id="GO:0051083">
    <property type="term" value="P:'de novo' cotranslational protein folding"/>
    <property type="evidence" value="ECO:0007669"/>
    <property type="project" value="TreeGrafter"/>
</dbReference>
<evidence type="ECO:0000256" key="5">
    <source>
        <dbReference type="ARBA" id="ARBA00022618"/>
    </source>
</evidence>
<keyword evidence="6 12" id="KW-0697">Rotamase</keyword>